<comment type="caution">
    <text evidence="3">The sequence shown here is derived from an EMBL/GenBank/DDBJ whole genome shotgun (WGS) entry which is preliminary data.</text>
</comment>
<gene>
    <name evidence="3" type="ORF">MAE02_43290</name>
</gene>
<accession>A0A512BXG1</accession>
<dbReference type="EMBL" id="BJYU01000070">
    <property type="protein sequence ID" value="GEO16633.1"/>
    <property type="molecule type" value="Genomic_DNA"/>
</dbReference>
<dbReference type="RefSeq" id="WP_246690464.1">
    <property type="nucleotide sequence ID" value="NZ_BJYU01000070.1"/>
</dbReference>
<evidence type="ECO:0000313" key="4">
    <source>
        <dbReference type="Proteomes" id="UP000321085"/>
    </source>
</evidence>
<evidence type="ECO:0000313" key="3">
    <source>
        <dbReference type="EMBL" id="GEO16633.1"/>
    </source>
</evidence>
<evidence type="ECO:0000256" key="1">
    <source>
        <dbReference type="SAM" id="Coils"/>
    </source>
</evidence>
<keyword evidence="1" id="KW-0175">Coiled coil</keyword>
<feature type="coiled-coil region" evidence="1">
    <location>
        <begin position="83"/>
        <end position="110"/>
    </location>
</feature>
<reference evidence="3 4" key="1">
    <citation type="submission" date="2019-07" db="EMBL/GenBank/DDBJ databases">
        <title>Whole genome shotgun sequence of Microvirga aerophila NBRC 106136.</title>
        <authorList>
            <person name="Hosoyama A."/>
            <person name="Uohara A."/>
            <person name="Ohji S."/>
            <person name="Ichikawa N."/>
        </authorList>
    </citation>
    <scope>NUCLEOTIDE SEQUENCE [LARGE SCALE GENOMIC DNA]</scope>
    <source>
        <strain evidence="3 4">NBRC 106136</strain>
    </source>
</reference>
<dbReference type="AlphaFoldDB" id="A0A512BXG1"/>
<feature type="chain" id="PRO_5021762199" evidence="2">
    <location>
        <begin position="20"/>
        <end position="117"/>
    </location>
</feature>
<evidence type="ECO:0000256" key="2">
    <source>
        <dbReference type="SAM" id="SignalP"/>
    </source>
</evidence>
<dbReference type="Proteomes" id="UP000321085">
    <property type="component" value="Unassembled WGS sequence"/>
</dbReference>
<feature type="signal peptide" evidence="2">
    <location>
        <begin position="1"/>
        <end position="19"/>
    </location>
</feature>
<keyword evidence="4" id="KW-1185">Reference proteome</keyword>
<protein>
    <submittedName>
        <fullName evidence="3">Uncharacterized protein</fullName>
    </submittedName>
</protein>
<proteinExistence type="predicted"/>
<name>A0A512BXG1_9HYPH</name>
<organism evidence="3 4">
    <name type="scientific">Microvirga aerophila</name>
    <dbReference type="NCBI Taxonomy" id="670291"/>
    <lineage>
        <taxon>Bacteria</taxon>
        <taxon>Pseudomonadati</taxon>
        <taxon>Pseudomonadota</taxon>
        <taxon>Alphaproteobacteria</taxon>
        <taxon>Hyphomicrobiales</taxon>
        <taxon>Methylobacteriaceae</taxon>
        <taxon>Microvirga</taxon>
    </lineage>
</organism>
<keyword evidence="2" id="KW-0732">Signal</keyword>
<sequence length="117" mass="13233">MIKIAIIAGLGVLAAAASAQETLPSTWRDPDTRCVYLKVRDTLSLRYRRDGTPDCASVQQDSTDASITRGDLRDLTQQITRSIEELRRDVGAVRREMEHARNELENIRRETRQPPAQ</sequence>